<proteinExistence type="predicted"/>
<name>A0A1X2HQL0_SYNRA</name>
<accession>A0A1X2HQL0</accession>
<keyword evidence="2" id="KW-1185">Reference proteome</keyword>
<evidence type="ECO:0000313" key="1">
    <source>
        <dbReference type="EMBL" id="ORZ01637.1"/>
    </source>
</evidence>
<dbReference type="Proteomes" id="UP000242180">
    <property type="component" value="Unassembled WGS sequence"/>
</dbReference>
<dbReference type="OMA" id="NPPEDEM"/>
<dbReference type="AlphaFoldDB" id="A0A1X2HQL0"/>
<sequence>MCSQTAAVASISIDEDEKENFFTTLNDHTCCQSTYFMDGGHRFIHIPGVGSKTASPMFRVFEEWLETKMTSSQEDTLPVIEDNVEWLAHDLMHYFQEQDMLTMSSEVLVQIRIGHVYTYHQLEDGQPLIAQGMEELFQQFPLFVELTILSAGSKKDKRRKSRILLSIENCTVNPGDPYRITSSL</sequence>
<reference evidence="1 2" key="1">
    <citation type="submission" date="2016-07" db="EMBL/GenBank/DDBJ databases">
        <title>Pervasive Adenine N6-methylation of Active Genes in Fungi.</title>
        <authorList>
            <consortium name="DOE Joint Genome Institute"/>
            <person name="Mondo S.J."/>
            <person name="Dannebaum R.O."/>
            <person name="Kuo R.C."/>
            <person name="Labutti K."/>
            <person name="Haridas S."/>
            <person name="Kuo A."/>
            <person name="Salamov A."/>
            <person name="Ahrendt S.R."/>
            <person name="Lipzen A."/>
            <person name="Sullivan W."/>
            <person name="Andreopoulos W.B."/>
            <person name="Clum A."/>
            <person name="Lindquist E."/>
            <person name="Daum C."/>
            <person name="Ramamoorthy G.K."/>
            <person name="Gryganskyi A."/>
            <person name="Culley D."/>
            <person name="Magnuson J.K."/>
            <person name="James T.Y."/>
            <person name="O'Malley M.A."/>
            <person name="Stajich J.E."/>
            <person name="Spatafora J.W."/>
            <person name="Visel A."/>
            <person name="Grigoriev I.V."/>
        </authorList>
    </citation>
    <scope>NUCLEOTIDE SEQUENCE [LARGE SCALE GENOMIC DNA]</scope>
    <source>
        <strain evidence="1 2">NRRL 2496</strain>
    </source>
</reference>
<evidence type="ECO:0000313" key="2">
    <source>
        <dbReference type="Proteomes" id="UP000242180"/>
    </source>
</evidence>
<comment type="caution">
    <text evidence="1">The sequence shown here is derived from an EMBL/GenBank/DDBJ whole genome shotgun (WGS) entry which is preliminary data.</text>
</comment>
<protein>
    <submittedName>
        <fullName evidence="1">Uncharacterized protein</fullName>
    </submittedName>
</protein>
<dbReference type="OrthoDB" id="5590091at2759"/>
<dbReference type="InParanoid" id="A0A1X2HQL0"/>
<organism evidence="1 2">
    <name type="scientific">Syncephalastrum racemosum</name>
    <name type="common">Filamentous fungus</name>
    <dbReference type="NCBI Taxonomy" id="13706"/>
    <lineage>
        <taxon>Eukaryota</taxon>
        <taxon>Fungi</taxon>
        <taxon>Fungi incertae sedis</taxon>
        <taxon>Mucoromycota</taxon>
        <taxon>Mucoromycotina</taxon>
        <taxon>Mucoromycetes</taxon>
        <taxon>Mucorales</taxon>
        <taxon>Syncephalastraceae</taxon>
        <taxon>Syncephalastrum</taxon>
    </lineage>
</organism>
<dbReference type="EMBL" id="MCGN01000002">
    <property type="protein sequence ID" value="ORZ01637.1"/>
    <property type="molecule type" value="Genomic_DNA"/>
</dbReference>
<gene>
    <name evidence="1" type="ORF">BCR43DRAFT_487246</name>
</gene>